<sequence>MNRELSLEEVHKETLNVLKKIDEICEHNDIKYSIMYGTLIGYMRHNGFIPWDDDMDVCMLRPEYDKFVAYCNEHEEELYPFKLMSKYTADDYPFNLQRFCDTRFKMVKTDGLSDAGMGLFIDIYPLDALGNVKNGAKKQIEKKKTFWMQCVGCAQSKNIMGTNKSFVKRLLRFPVYLYSHVKGTKYFLDKFDVLTNSYSYEDSKYVGDLIWDNCVTYYEKEWFEDVEDIIFEGVKTKIPVQAKKVLEEEYGDYMTPPPEEERVPYHEYIIYRK</sequence>
<gene>
    <name evidence="2" type="ORF">LD38_08880</name>
</gene>
<dbReference type="GO" id="GO:0009100">
    <property type="term" value="P:glycoprotein metabolic process"/>
    <property type="evidence" value="ECO:0007669"/>
    <property type="project" value="UniProtKB-ARBA"/>
</dbReference>
<protein>
    <recommendedName>
        <fullName evidence="1">LicD/FKTN/FKRP nucleotidyltransferase domain-containing protein</fullName>
    </recommendedName>
</protein>
<feature type="domain" description="LicD/FKTN/FKRP nucleotidyltransferase" evidence="1">
    <location>
        <begin position="25"/>
        <end position="251"/>
    </location>
</feature>
<evidence type="ECO:0000313" key="3">
    <source>
        <dbReference type="Proteomes" id="UP000245905"/>
    </source>
</evidence>
<organism evidence="2 3">
    <name type="scientific">Agathobacter rectalis</name>
    <dbReference type="NCBI Taxonomy" id="39491"/>
    <lineage>
        <taxon>Bacteria</taxon>
        <taxon>Bacillati</taxon>
        <taxon>Bacillota</taxon>
        <taxon>Clostridia</taxon>
        <taxon>Lachnospirales</taxon>
        <taxon>Lachnospiraceae</taxon>
        <taxon>Agathobacter</taxon>
    </lineage>
</organism>
<dbReference type="InterPro" id="IPR052942">
    <property type="entry name" value="LPS_cholinephosphotransferase"/>
</dbReference>
<dbReference type="Proteomes" id="UP000245905">
    <property type="component" value="Unassembled WGS sequence"/>
</dbReference>
<dbReference type="PANTHER" id="PTHR43404">
    <property type="entry name" value="LIPOPOLYSACCHARIDE CHOLINEPHOSPHOTRANSFERASE LICD"/>
    <property type="match status" value="1"/>
</dbReference>
<name>A0A2U2EGF5_9FIRM</name>
<evidence type="ECO:0000259" key="1">
    <source>
        <dbReference type="Pfam" id="PF04991"/>
    </source>
</evidence>
<evidence type="ECO:0000313" key="2">
    <source>
        <dbReference type="EMBL" id="PWE83590.1"/>
    </source>
</evidence>
<dbReference type="RefSeq" id="WP_109257971.1">
    <property type="nucleotide sequence ID" value="NZ_JADNCL010000001.1"/>
</dbReference>
<dbReference type="EMBL" id="JRFS01000016">
    <property type="protein sequence ID" value="PWE83590.1"/>
    <property type="molecule type" value="Genomic_DNA"/>
</dbReference>
<proteinExistence type="predicted"/>
<dbReference type="Pfam" id="PF04991">
    <property type="entry name" value="LicD"/>
    <property type="match status" value="1"/>
</dbReference>
<dbReference type="AlphaFoldDB" id="A0A2U2EGF5"/>
<comment type="caution">
    <text evidence="2">The sequence shown here is derived from an EMBL/GenBank/DDBJ whole genome shotgun (WGS) entry which is preliminary data.</text>
</comment>
<reference evidence="2 3" key="1">
    <citation type="submission" date="2014-09" db="EMBL/GenBank/DDBJ databases">
        <title>Butyrate-producing bacteria isolated from human gut.</title>
        <authorList>
            <person name="Zhang Q."/>
            <person name="Zhao L."/>
        </authorList>
    </citation>
    <scope>NUCLEOTIDE SEQUENCE [LARGE SCALE GENOMIC DNA]</scope>
    <source>
        <strain evidence="2 3">R22</strain>
    </source>
</reference>
<dbReference type="InterPro" id="IPR007074">
    <property type="entry name" value="LicD/FKTN/FKRP_NTP_transf"/>
</dbReference>
<accession>A0A2U2EGF5</accession>
<dbReference type="PANTHER" id="PTHR43404:SF2">
    <property type="entry name" value="LIPOPOLYSACCHARIDE CHOLINEPHOSPHOTRANSFERASE LICD"/>
    <property type="match status" value="1"/>
</dbReference>